<protein>
    <submittedName>
        <fullName evidence="1">Uncharacterized protein</fullName>
    </submittedName>
</protein>
<accession>A0ABX8GK52</accession>
<keyword evidence="2" id="KW-1185">Reference proteome</keyword>
<dbReference type="Proteomes" id="UP000679335">
    <property type="component" value="Chromosome"/>
</dbReference>
<gene>
    <name evidence="1" type="ORF">KKR89_01210</name>
</gene>
<sequence>MANADQARRALELLRSSEIVNLEIPVSRLTDSVSKLEEVAGYVLVWEKYVLVVADSAQDIVTNPVARG</sequence>
<evidence type="ECO:0000313" key="2">
    <source>
        <dbReference type="Proteomes" id="UP000679335"/>
    </source>
</evidence>
<proteinExistence type="predicted"/>
<organism evidence="1 2">
    <name type="scientific">Cellulomonas dongxiuzhuiae</name>
    <dbReference type="NCBI Taxonomy" id="2819979"/>
    <lineage>
        <taxon>Bacteria</taxon>
        <taxon>Bacillati</taxon>
        <taxon>Actinomycetota</taxon>
        <taxon>Actinomycetes</taxon>
        <taxon>Micrococcales</taxon>
        <taxon>Cellulomonadaceae</taxon>
        <taxon>Cellulomonas</taxon>
    </lineage>
</organism>
<evidence type="ECO:0000313" key="1">
    <source>
        <dbReference type="EMBL" id="QWC16330.1"/>
    </source>
</evidence>
<dbReference type="RefSeq" id="WP_208196891.1">
    <property type="nucleotide sequence ID" value="NZ_CP076023.1"/>
</dbReference>
<name>A0ABX8GK52_9CELL</name>
<reference evidence="1 2" key="1">
    <citation type="submission" date="2021-05" db="EMBL/GenBank/DDBJ databases">
        <title>Novel species in genus Cellulomonas.</title>
        <authorList>
            <person name="Zhang G."/>
        </authorList>
    </citation>
    <scope>NUCLEOTIDE SEQUENCE [LARGE SCALE GENOMIC DNA]</scope>
    <source>
        <strain evidence="2">zg-ZUI157</strain>
    </source>
</reference>
<dbReference type="EMBL" id="CP076023">
    <property type="protein sequence ID" value="QWC16330.1"/>
    <property type="molecule type" value="Genomic_DNA"/>
</dbReference>